<dbReference type="OrthoDB" id="24853at2157"/>
<dbReference type="RefSeq" id="WP_076427032.1">
    <property type="nucleotide sequence ID" value="NZ_FTNO01000001.1"/>
</dbReference>
<organism evidence="1 2">
    <name type="scientific">Haladaptatus litoreus</name>
    <dbReference type="NCBI Taxonomy" id="553468"/>
    <lineage>
        <taxon>Archaea</taxon>
        <taxon>Methanobacteriati</taxon>
        <taxon>Methanobacteriota</taxon>
        <taxon>Stenosarchaea group</taxon>
        <taxon>Halobacteria</taxon>
        <taxon>Halobacteriales</taxon>
        <taxon>Haladaptataceae</taxon>
        <taxon>Haladaptatus</taxon>
    </lineage>
</organism>
<sequence length="65" mass="7386">MTSNPEQFDHFSPFDYAQFEQGRDRKSLVARQFVTDSLVSAPARGITSGEQLSLDAFEKIVRFES</sequence>
<name>A0A1N6UUK5_9EURY</name>
<protein>
    <submittedName>
        <fullName evidence="1">Uncharacterized protein</fullName>
    </submittedName>
</protein>
<dbReference type="Proteomes" id="UP000186914">
    <property type="component" value="Unassembled WGS sequence"/>
</dbReference>
<gene>
    <name evidence="1" type="ORF">SAMN05421858_0098</name>
</gene>
<accession>A0A1N6UUK5</accession>
<evidence type="ECO:0000313" key="1">
    <source>
        <dbReference type="EMBL" id="SIQ69152.1"/>
    </source>
</evidence>
<keyword evidence="2" id="KW-1185">Reference proteome</keyword>
<evidence type="ECO:0000313" key="2">
    <source>
        <dbReference type="Proteomes" id="UP000186914"/>
    </source>
</evidence>
<dbReference type="EMBL" id="FTNO01000001">
    <property type="protein sequence ID" value="SIQ69152.1"/>
    <property type="molecule type" value="Genomic_DNA"/>
</dbReference>
<proteinExistence type="predicted"/>
<reference evidence="2" key="1">
    <citation type="submission" date="2017-01" db="EMBL/GenBank/DDBJ databases">
        <authorList>
            <person name="Varghese N."/>
            <person name="Submissions S."/>
        </authorList>
    </citation>
    <scope>NUCLEOTIDE SEQUENCE [LARGE SCALE GENOMIC DNA]</scope>
    <source>
        <strain evidence="2">CGMCC 1.7737</strain>
    </source>
</reference>
<dbReference type="AlphaFoldDB" id="A0A1N6UUK5"/>